<evidence type="ECO:0000256" key="1">
    <source>
        <dbReference type="SAM" id="MobiDB-lite"/>
    </source>
</evidence>
<name>A0A9P0CJ91_9CUCU</name>
<gene>
    <name evidence="2" type="ORF">PSYICH_LOCUS516</name>
</gene>
<reference evidence="2" key="1">
    <citation type="submission" date="2022-01" db="EMBL/GenBank/DDBJ databases">
        <authorList>
            <person name="King R."/>
        </authorList>
    </citation>
    <scope>NUCLEOTIDE SEQUENCE</scope>
</reference>
<feature type="region of interest" description="Disordered" evidence="1">
    <location>
        <begin position="20"/>
        <end position="51"/>
    </location>
</feature>
<dbReference type="PANTHER" id="PTHR46409:SF1">
    <property type="entry name" value="HTH PSQ-TYPE DOMAIN-CONTAINING PROTEIN"/>
    <property type="match status" value="1"/>
</dbReference>
<keyword evidence="3" id="KW-1185">Reference proteome</keyword>
<dbReference type="Proteomes" id="UP001153636">
    <property type="component" value="Chromosome 1"/>
</dbReference>
<protein>
    <submittedName>
        <fullName evidence="2">Uncharacterized protein</fullName>
    </submittedName>
</protein>
<proteinExistence type="predicted"/>
<dbReference type="PANTHER" id="PTHR46409">
    <property type="entry name" value="HTH PSQ-TYPE DOMAIN-CONTAINING PROTEIN"/>
    <property type="match status" value="1"/>
</dbReference>
<feature type="compositionally biased region" description="Basic and acidic residues" evidence="1">
    <location>
        <begin position="20"/>
        <end position="46"/>
    </location>
</feature>
<dbReference type="AlphaFoldDB" id="A0A9P0CJ91"/>
<dbReference type="OrthoDB" id="6764388at2759"/>
<evidence type="ECO:0000313" key="3">
    <source>
        <dbReference type="Proteomes" id="UP001153636"/>
    </source>
</evidence>
<dbReference type="EMBL" id="OV651813">
    <property type="protein sequence ID" value="CAH1099116.1"/>
    <property type="molecule type" value="Genomic_DNA"/>
</dbReference>
<accession>A0A9P0CJ91</accession>
<organism evidence="2 3">
    <name type="scientific">Psylliodes chrysocephalus</name>
    <dbReference type="NCBI Taxonomy" id="3402493"/>
    <lineage>
        <taxon>Eukaryota</taxon>
        <taxon>Metazoa</taxon>
        <taxon>Ecdysozoa</taxon>
        <taxon>Arthropoda</taxon>
        <taxon>Hexapoda</taxon>
        <taxon>Insecta</taxon>
        <taxon>Pterygota</taxon>
        <taxon>Neoptera</taxon>
        <taxon>Endopterygota</taxon>
        <taxon>Coleoptera</taxon>
        <taxon>Polyphaga</taxon>
        <taxon>Cucujiformia</taxon>
        <taxon>Chrysomeloidea</taxon>
        <taxon>Chrysomelidae</taxon>
        <taxon>Galerucinae</taxon>
        <taxon>Alticini</taxon>
        <taxon>Psylliodes</taxon>
    </lineage>
</organism>
<sequence length="338" mass="38366">MDVKTTKINQKRIERNELLNTRSELDENEKSGLQVKKDTQRVERSQQEPTGAAVASAVLQDIGIINEDKSSIIDNKIRRARGKKREGILETNQNSSLPGLFFDERKDETLKMEDGRRRKIREQHITLIKMPESVYLTHVCPESGTSSNIRKYILEYFDKSQITTDYLRVIGCDGTNVNVGKYSEIIANLEKYLDRPSQWFICQLLDFNIIELNIPALDESVRTDLSTDQKYLYDICDSISKGTVDENLSTRSPEPPLTMGLPEEVLNDIVKNPATSMLFSEIKSYPCHTQAVEWAVKIVTEASAAVCGGDNRDGVIRAKLESHRIMPSFGSKQDYKLN</sequence>
<evidence type="ECO:0000313" key="2">
    <source>
        <dbReference type="EMBL" id="CAH1099116.1"/>
    </source>
</evidence>